<evidence type="ECO:0000313" key="1">
    <source>
        <dbReference type="EMBL" id="KKN05179.1"/>
    </source>
</evidence>
<name>A0A0F9MH60_9ZZZZ</name>
<protein>
    <submittedName>
        <fullName evidence="1">Uncharacterized protein</fullName>
    </submittedName>
</protein>
<reference evidence="1" key="1">
    <citation type="journal article" date="2015" name="Nature">
        <title>Complex archaea that bridge the gap between prokaryotes and eukaryotes.</title>
        <authorList>
            <person name="Spang A."/>
            <person name="Saw J.H."/>
            <person name="Jorgensen S.L."/>
            <person name="Zaremba-Niedzwiedzka K."/>
            <person name="Martijn J."/>
            <person name="Lind A.E."/>
            <person name="van Eijk R."/>
            <person name="Schleper C."/>
            <person name="Guy L."/>
            <person name="Ettema T.J."/>
        </authorList>
    </citation>
    <scope>NUCLEOTIDE SEQUENCE</scope>
</reference>
<dbReference type="EMBL" id="LAZR01004833">
    <property type="protein sequence ID" value="KKN05179.1"/>
    <property type="molecule type" value="Genomic_DNA"/>
</dbReference>
<dbReference type="AlphaFoldDB" id="A0A0F9MH60"/>
<organism evidence="1">
    <name type="scientific">marine sediment metagenome</name>
    <dbReference type="NCBI Taxonomy" id="412755"/>
    <lineage>
        <taxon>unclassified sequences</taxon>
        <taxon>metagenomes</taxon>
        <taxon>ecological metagenomes</taxon>
    </lineage>
</organism>
<accession>A0A0F9MH60</accession>
<comment type="caution">
    <text evidence="1">The sequence shown here is derived from an EMBL/GenBank/DDBJ whole genome shotgun (WGS) entry which is preliminary data.</text>
</comment>
<gene>
    <name evidence="1" type="ORF">LCGC14_1089880</name>
</gene>
<proteinExistence type="predicted"/>
<sequence>MAIKRKTTGTEIPPDLAGRWELIVDEVKKIIREKRKRIKAAIGERPYRGLPVEKAELTARWAQIRHDVEGLTEVLQTNTKFKPDGRVLAPKALIRSMIEQERGFREGGL</sequence>